<reference evidence="3 4" key="1">
    <citation type="submission" date="2020-11" db="EMBL/GenBank/DDBJ databases">
        <title>WGS of Herminiimonas contaminans strain Marseille-Q4544 isolated from planarians Schmidtea mediterranea.</title>
        <authorList>
            <person name="Kangale L."/>
        </authorList>
    </citation>
    <scope>NUCLEOTIDE SEQUENCE [LARGE SCALE GENOMIC DNA]</scope>
    <source>
        <strain evidence="3 4">Marseille-Q4544</strain>
    </source>
</reference>
<dbReference type="EMBL" id="JADOEL010000006">
    <property type="protein sequence ID" value="MBF8178024.1"/>
    <property type="molecule type" value="Genomic_DNA"/>
</dbReference>
<dbReference type="InterPro" id="IPR018718">
    <property type="entry name" value="DUF2242"/>
</dbReference>
<dbReference type="RefSeq" id="WP_175624607.1">
    <property type="nucleotide sequence ID" value="NZ_JADOEL010000006.1"/>
</dbReference>
<feature type="region of interest" description="Disordered" evidence="1">
    <location>
        <begin position="181"/>
        <end position="206"/>
    </location>
</feature>
<name>A0ABS0ETF6_9BURK</name>
<dbReference type="PROSITE" id="PS51257">
    <property type="entry name" value="PROKAR_LIPOPROTEIN"/>
    <property type="match status" value="1"/>
</dbReference>
<feature type="chain" id="PRO_5045519262" evidence="2">
    <location>
        <begin position="22"/>
        <end position="206"/>
    </location>
</feature>
<gene>
    <name evidence="3" type="ORF">IXC47_10055</name>
</gene>
<evidence type="ECO:0000313" key="3">
    <source>
        <dbReference type="EMBL" id="MBF8178024.1"/>
    </source>
</evidence>
<proteinExistence type="predicted"/>
<organism evidence="3 4">
    <name type="scientific">Herminiimonas contaminans</name>
    <dbReference type="NCBI Taxonomy" id="1111140"/>
    <lineage>
        <taxon>Bacteria</taxon>
        <taxon>Pseudomonadati</taxon>
        <taxon>Pseudomonadota</taxon>
        <taxon>Betaproteobacteria</taxon>
        <taxon>Burkholderiales</taxon>
        <taxon>Oxalobacteraceae</taxon>
        <taxon>Herminiimonas</taxon>
    </lineage>
</organism>
<protein>
    <submittedName>
        <fullName evidence="3">DUF2242 domain-containing protein</fullName>
    </submittedName>
</protein>
<feature type="signal peptide" evidence="2">
    <location>
        <begin position="1"/>
        <end position="21"/>
    </location>
</feature>
<comment type="caution">
    <text evidence="3">The sequence shown here is derived from an EMBL/GenBank/DDBJ whole genome shotgun (WGS) entry which is preliminary data.</text>
</comment>
<keyword evidence="2" id="KW-0732">Signal</keyword>
<accession>A0ABS0ETF6</accession>
<dbReference type="Pfam" id="PF10001">
    <property type="entry name" value="DUF2242"/>
    <property type="match status" value="1"/>
</dbReference>
<keyword evidence="4" id="KW-1185">Reference proteome</keyword>
<evidence type="ECO:0000313" key="4">
    <source>
        <dbReference type="Proteomes" id="UP000657372"/>
    </source>
</evidence>
<evidence type="ECO:0000256" key="2">
    <source>
        <dbReference type="SAM" id="SignalP"/>
    </source>
</evidence>
<dbReference type="Proteomes" id="UP000657372">
    <property type="component" value="Unassembled WGS sequence"/>
</dbReference>
<evidence type="ECO:0000256" key="1">
    <source>
        <dbReference type="SAM" id="MobiDB-lite"/>
    </source>
</evidence>
<sequence>MQFSSRILLSALMLATIAGCAGPKPVAYQTEKFDTTEIYARRFTVSSEVACEAVRRTLLSQGYVISAYTTTQIDARKSFQPENDVHVQIAFRVVCTTDNADGNLTSVFANALEDRYALKKINNSASVGVGALGSLSLPFSSSDDSLVKVASTTIASEKFYSRFFQLVERYLTNEAAPAPEALEMPDEHLRPPFKTRAVPIPAAPQQ</sequence>